<proteinExistence type="inferred from homology"/>
<keyword evidence="5" id="KW-1133">Transmembrane helix</keyword>
<dbReference type="NCBIfam" id="TIGR00791">
    <property type="entry name" value="gntP"/>
    <property type="match status" value="1"/>
</dbReference>
<accession>A0A1V0NF28</accession>
<evidence type="ECO:0000256" key="3">
    <source>
        <dbReference type="ARBA" id="ARBA00022475"/>
    </source>
</evidence>
<evidence type="ECO:0000256" key="7">
    <source>
        <dbReference type="ARBA" id="ARBA00049663"/>
    </source>
</evidence>
<gene>
    <name evidence="8" type="ORF">LL275_0871</name>
</gene>
<dbReference type="GO" id="GO:0015128">
    <property type="term" value="F:gluconate transmembrane transporter activity"/>
    <property type="evidence" value="ECO:0007669"/>
    <property type="project" value="InterPro"/>
</dbReference>
<comment type="subcellular location">
    <subcellularLocation>
        <location evidence="1">Cell membrane</location>
        <topology evidence="1">Multi-pass membrane protein</topology>
    </subcellularLocation>
</comment>
<evidence type="ECO:0000256" key="4">
    <source>
        <dbReference type="ARBA" id="ARBA00022692"/>
    </source>
</evidence>
<dbReference type="RefSeq" id="WP_081144264.1">
    <property type="nucleotide sequence ID" value="NZ_CP015897.1"/>
</dbReference>
<keyword evidence="6" id="KW-0472">Membrane</keyword>
<dbReference type="PIRSF" id="PIRSF002746">
    <property type="entry name" value="Gluconate_transporter"/>
    <property type="match status" value="1"/>
</dbReference>
<comment type="similarity">
    <text evidence="7">Belongs to the GntP permease family.</text>
</comment>
<sequence length="466" mass="49962">MLNLLILLIGVLFLLIMIVKFKINTFVSLIVVSVLLGLGLRMPIAQIPISIMDGIGGSLNELVVVFGFGAVLGRLVSDAGGAYRISKTLVNFFGKKHIQWAIVISSFIIGISLFFEVGMVLLIPIVFAIALEAEIPLLYLGIPASAGLIVTHGFLPPHPAPTAVSEIFGASPGTVLIYGIIITIPSIIIAGPIFAKIAKRFVPEAFVVKDKLNAFGEIKKWKLEETPSFKISILTSLLPVILMTISTLYVILFKGGHALSSTTTNINGVSKTVFPMGIDGIMMFLGNPVAVMIISLSFAMWSMGWYQKKTSKEIATSTENAIKSIAMLLLIIGGGSALKQILIDGGISNQIALIFSHSSFSPLILAWIITVILRISLGSATVAAMTSAGLISKIIGTMSPDMSALMVLAIGAGSIAASHVNDAGFWMFKEYFDLDIKQTLKTWTVLDSIVSFVGICIIMFMSIWIH</sequence>
<evidence type="ECO:0000313" key="8">
    <source>
        <dbReference type="EMBL" id="ARD98503.1"/>
    </source>
</evidence>
<organism evidence="8 9">
    <name type="scientific">Lactococcus lactis subsp. lactis</name>
    <name type="common">Streptococcus lactis</name>
    <dbReference type="NCBI Taxonomy" id="1360"/>
    <lineage>
        <taxon>Bacteria</taxon>
        <taxon>Bacillati</taxon>
        <taxon>Bacillota</taxon>
        <taxon>Bacilli</taxon>
        <taxon>Lactobacillales</taxon>
        <taxon>Streptococcaceae</taxon>
        <taxon>Lactococcus</taxon>
    </lineage>
</organism>
<dbReference type="AlphaFoldDB" id="A0A1V0NF28"/>
<reference evidence="8 9" key="1">
    <citation type="journal article" date="2017" name="BMC Genomics">
        <title>Comparative and functional genomics of the Lactococcus lactis taxon; insights into evolution and niche adaptation.</title>
        <authorList>
            <person name="Kelleher P."/>
            <person name="Bottacini F."/>
            <person name="Mahony J."/>
            <person name="Kilcawley K.N."/>
            <person name="van Sinderen D."/>
        </authorList>
    </citation>
    <scope>NUCLEOTIDE SEQUENCE [LARGE SCALE GENOMIC DNA]</scope>
    <source>
        <strain evidence="8 9">275</strain>
    </source>
</reference>
<keyword evidence="4" id="KW-0812">Transmembrane</keyword>
<name>A0A1V0NF28_LACLL</name>
<dbReference type="Proteomes" id="UP000192085">
    <property type="component" value="Chromosome"/>
</dbReference>
<keyword evidence="2" id="KW-0813">Transport</keyword>
<dbReference type="EMBL" id="CP015897">
    <property type="protein sequence ID" value="ARD98503.1"/>
    <property type="molecule type" value="Genomic_DNA"/>
</dbReference>
<evidence type="ECO:0000256" key="6">
    <source>
        <dbReference type="ARBA" id="ARBA00023136"/>
    </source>
</evidence>
<evidence type="ECO:0000256" key="2">
    <source>
        <dbReference type="ARBA" id="ARBA00022448"/>
    </source>
</evidence>
<keyword evidence="3" id="KW-1003">Cell membrane</keyword>
<dbReference type="Pfam" id="PF02447">
    <property type="entry name" value="GntP_permease"/>
    <property type="match status" value="1"/>
</dbReference>
<dbReference type="PANTHER" id="PTHR30354:SF22">
    <property type="entry name" value="HIGH-AFFINITY GLUCONATE TRANSPORTER"/>
    <property type="match status" value="1"/>
</dbReference>
<evidence type="ECO:0000313" key="9">
    <source>
        <dbReference type="Proteomes" id="UP000192085"/>
    </source>
</evidence>
<protein>
    <submittedName>
        <fullName evidence="8">Gluconate permease</fullName>
    </submittedName>
</protein>
<evidence type="ECO:0000256" key="1">
    <source>
        <dbReference type="ARBA" id="ARBA00004651"/>
    </source>
</evidence>
<dbReference type="InterPro" id="IPR003474">
    <property type="entry name" value="Glcn_transporter"/>
</dbReference>
<evidence type="ECO:0000256" key="5">
    <source>
        <dbReference type="ARBA" id="ARBA00022989"/>
    </source>
</evidence>
<dbReference type="GO" id="GO:0005886">
    <property type="term" value="C:plasma membrane"/>
    <property type="evidence" value="ECO:0007669"/>
    <property type="project" value="UniProtKB-SubCell"/>
</dbReference>
<dbReference type="PANTHER" id="PTHR30354">
    <property type="entry name" value="GNT FAMILY GLUCONATE TRANSPORTER"/>
    <property type="match status" value="1"/>
</dbReference>